<dbReference type="SUPFAM" id="SSF51735">
    <property type="entry name" value="NAD(P)-binding Rossmann-fold domains"/>
    <property type="match status" value="1"/>
</dbReference>
<proteinExistence type="inferred from homology"/>
<dbReference type="EMBL" id="JAAGWK010000009">
    <property type="protein sequence ID" value="NEL53392.1"/>
    <property type="molecule type" value="Genomic_DNA"/>
</dbReference>
<accession>A0A7K3WAA6</accession>
<protein>
    <submittedName>
        <fullName evidence="5">SDR family oxidoreductase</fullName>
    </submittedName>
</protein>
<keyword evidence="6" id="KW-1185">Reference proteome</keyword>
<dbReference type="PRINTS" id="PR00080">
    <property type="entry name" value="SDRFAMILY"/>
</dbReference>
<comment type="caution">
    <text evidence="5">The sequence shown here is derived from an EMBL/GenBank/DDBJ whole genome shotgun (WGS) entry which is preliminary data.</text>
</comment>
<evidence type="ECO:0000256" key="2">
    <source>
        <dbReference type="ARBA" id="ARBA00023002"/>
    </source>
</evidence>
<evidence type="ECO:0000256" key="1">
    <source>
        <dbReference type="ARBA" id="ARBA00006484"/>
    </source>
</evidence>
<keyword evidence="2" id="KW-0560">Oxidoreductase</keyword>
<dbReference type="GO" id="GO:0016491">
    <property type="term" value="F:oxidoreductase activity"/>
    <property type="evidence" value="ECO:0007669"/>
    <property type="project" value="UniProtKB-KW"/>
</dbReference>
<dbReference type="CDD" id="cd05233">
    <property type="entry name" value="SDR_c"/>
    <property type="match status" value="1"/>
</dbReference>
<dbReference type="RefSeq" id="WP_152730656.1">
    <property type="nucleotide sequence ID" value="NZ_JAABOZ010000002.1"/>
</dbReference>
<feature type="compositionally biased region" description="Low complexity" evidence="3">
    <location>
        <begin position="1"/>
        <end position="20"/>
    </location>
</feature>
<dbReference type="InterPro" id="IPR020904">
    <property type="entry name" value="Sc_DH/Rdtase_CS"/>
</dbReference>
<dbReference type="PANTHER" id="PTHR43639">
    <property type="entry name" value="OXIDOREDUCTASE, SHORT-CHAIN DEHYDROGENASE/REDUCTASE FAMILY (AFU_ORTHOLOGUE AFUA_5G02870)"/>
    <property type="match status" value="1"/>
</dbReference>
<gene>
    <name evidence="5" type="ORF">G1H19_05130</name>
</gene>
<organism evidence="5 6">
    <name type="scientific">Goekera deserti</name>
    <dbReference type="NCBI Taxonomy" id="2497753"/>
    <lineage>
        <taxon>Bacteria</taxon>
        <taxon>Bacillati</taxon>
        <taxon>Actinomycetota</taxon>
        <taxon>Actinomycetes</taxon>
        <taxon>Geodermatophilales</taxon>
        <taxon>Geodermatophilaceae</taxon>
        <taxon>Goekera</taxon>
    </lineage>
</organism>
<name>A0A7K3WAA6_9ACTN</name>
<comment type="similarity">
    <text evidence="1">Belongs to the short-chain dehydrogenases/reductases (SDR) family.</text>
</comment>
<evidence type="ECO:0000256" key="3">
    <source>
        <dbReference type="SAM" id="MobiDB-lite"/>
    </source>
</evidence>
<dbReference type="Pfam" id="PF13561">
    <property type="entry name" value="adh_short_C2"/>
    <property type="match status" value="1"/>
</dbReference>
<dbReference type="SMART" id="SM00822">
    <property type="entry name" value="PKS_KR"/>
    <property type="match status" value="1"/>
</dbReference>
<evidence type="ECO:0000313" key="5">
    <source>
        <dbReference type="EMBL" id="NEL53392.1"/>
    </source>
</evidence>
<dbReference type="Gene3D" id="3.40.50.720">
    <property type="entry name" value="NAD(P)-binding Rossmann-like Domain"/>
    <property type="match status" value="1"/>
</dbReference>
<dbReference type="AlphaFoldDB" id="A0A7K3WAA6"/>
<sequence>MTTEPTITDTTEPTTTEPTTGLSGTADAASSGRGVLVTGASRGIGRAVAAAFAARGDRVAVHWGSSRAEAEQVLAGLPGAGHVLVQADLADADQVGRMVDEAAAGLGRLDVLVNNAGVFLAHPPLETDYEQWQAAWSRTLAVNLLGAAHATFRAVPHLVAAGGGAVVNVSSRGAFRGEPNCPAYGASKAGMNAFAQSMALALAPQGISVTAVAPGFVQTEMARDVLDGPGGDAVRAQSPFGRVARPEEVATAVLWLASPEARFSSGTIVDVNGASYLRS</sequence>
<reference evidence="5 6" key="1">
    <citation type="submission" date="2020-02" db="EMBL/GenBank/DDBJ databases">
        <title>The whole genome sequence of CPCC 205119.</title>
        <authorList>
            <person name="Jiang Z."/>
        </authorList>
    </citation>
    <scope>NUCLEOTIDE SEQUENCE [LARGE SCALE GENOMIC DNA]</scope>
    <source>
        <strain evidence="5 6">CPCC 205119</strain>
    </source>
</reference>
<dbReference type="InterPro" id="IPR036291">
    <property type="entry name" value="NAD(P)-bd_dom_sf"/>
</dbReference>
<dbReference type="InterPro" id="IPR002347">
    <property type="entry name" value="SDR_fam"/>
</dbReference>
<feature type="domain" description="Ketoreductase" evidence="4">
    <location>
        <begin position="33"/>
        <end position="215"/>
    </location>
</feature>
<feature type="region of interest" description="Disordered" evidence="3">
    <location>
        <begin position="1"/>
        <end position="28"/>
    </location>
</feature>
<dbReference type="Proteomes" id="UP000470470">
    <property type="component" value="Unassembled WGS sequence"/>
</dbReference>
<dbReference type="InterPro" id="IPR057326">
    <property type="entry name" value="KR_dom"/>
</dbReference>
<dbReference type="FunFam" id="3.40.50.720:FF:000084">
    <property type="entry name" value="Short-chain dehydrogenase reductase"/>
    <property type="match status" value="1"/>
</dbReference>
<dbReference type="PANTHER" id="PTHR43639:SF1">
    <property type="entry name" value="SHORT-CHAIN DEHYDROGENASE_REDUCTASE FAMILY PROTEIN"/>
    <property type="match status" value="1"/>
</dbReference>
<evidence type="ECO:0000259" key="4">
    <source>
        <dbReference type="SMART" id="SM00822"/>
    </source>
</evidence>
<dbReference type="PRINTS" id="PR00081">
    <property type="entry name" value="GDHRDH"/>
</dbReference>
<evidence type="ECO:0000313" key="6">
    <source>
        <dbReference type="Proteomes" id="UP000470470"/>
    </source>
</evidence>
<dbReference type="PROSITE" id="PS00061">
    <property type="entry name" value="ADH_SHORT"/>
    <property type="match status" value="1"/>
</dbReference>